<dbReference type="GO" id="GO:0005737">
    <property type="term" value="C:cytoplasm"/>
    <property type="evidence" value="ECO:0007669"/>
    <property type="project" value="InterPro"/>
</dbReference>
<keyword evidence="1" id="KW-0479">Metal-binding</keyword>
<dbReference type="Pfam" id="PF16746">
    <property type="entry name" value="BAR_3"/>
    <property type="match status" value="1"/>
</dbReference>
<organism evidence="4 5">
    <name type="scientific">Vicia faba</name>
    <name type="common">Broad bean</name>
    <name type="synonym">Faba vulgaris</name>
    <dbReference type="NCBI Taxonomy" id="3906"/>
    <lineage>
        <taxon>Eukaryota</taxon>
        <taxon>Viridiplantae</taxon>
        <taxon>Streptophyta</taxon>
        <taxon>Embryophyta</taxon>
        <taxon>Tracheophyta</taxon>
        <taxon>Spermatophyta</taxon>
        <taxon>Magnoliopsida</taxon>
        <taxon>eudicotyledons</taxon>
        <taxon>Gunneridae</taxon>
        <taxon>Pentapetalae</taxon>
        <taxon>rosids</taxon>
        <taxon>fabids</taxon>
        <taxon>Fabales</taxon>
        <taxon>Fabaceae</taxon>
        <taxon>Papilionoideae</taxon>
        <taxon>50 kb inversion clade</taxon>
        <taxon>NPAAA clade</taxon>
        <taxon>Hologalegina</taxon>
        <taxon>IRL clade</taxon>
        <taxon>Fabeae</taxon>
        <taxon>Vicia</taxon>
    </lineage>
</organism>
<evidence type="ECO:0000256" key="1">
    <source>
        <dbReference type="ARBA" id="ARBA00022723"/>
    </source>
</evidence>
<evidence type="ECO:0000256" key="2">
    <source>
        <dbReference type="ARBA" id="ARBA00022833"/>
    </source>
</evidence>
<proteinExistence type="predicted"/>
<feature type="domain" description="BAR" evidence="3">
    <location>
        <begin position="6"/>
        <end position="119"/>
    </location>
</feature>
<dbReference type="PANTHER" id="PTHR23180">
    <property type="entry name" value="CENTAURIN/ARF"/>
    <property type="match status" value="1"/>
</dbReference>
<evidence type="ECO:0000313" key="4">
    <source>
        <dbReference type="EMBL" id="CAI8619304.1"/>
    </source>
</evidence>
<sequence length="130" mass="14887">MHFTNLDDTPMFRHQLQCLEESAESLRLRSVKFYKGCRKYTEGLGEAYDGDIAFVSSLENFGGGHNDPHFVALGGPVMNKFTIALREISTFKELLRSRVEHMIDDRLLQIVNVDINEVKVSYFIIWPSSS</sequence>
<gene>
    <name evidence="4" type="ORF">VFH_VI164000</name>
</gene>
<name>A0AAV1B9L5_VICFA</name>
<keyword evidence="5" id="KW-1185">Reference proteome</keyword>
<dbReference type="InterPro" id="IPR027267">
    <property type="entry name" value="AH/BAR_dom_sf"/>
</dbReference>
<reference evidence="4 5" key="1">
    <citation type="submission" date="2023-01" db="EMBL/GenBank/DDBJ databases">
        <authorList>
            <person name="Kreplak J."/>
        </authorList>
    </citation>
    <scope>NUCLEOTIDE SEQUENCE [LARGE SCALE GENOMIC DNA]</scope>
</reference>
<dbReference type="AlphaFoldDB" id="A0AAV1B9L5"/>
<dbReference type="GO" id="GO:0005096">
    <property type="term" value="F:GTPase activator activity"/>
    <property type="evidence" value="ECO:0007669"/>
    <property type="project" value="InterPro"/>
</dbReference>
<dbReference type="PANTHER" id="PTHR23180:SF406">
    <property type="entry name" value="ADP-RIBOSYLATION FACTOR GTPASE-ACTIVATING PROTEIN AGD10"/>
    <property type="match status" value="1"/>
</dbReference>
<keyword evidence="2" id="KW-0862">Zinc</keyword>
<dbReference type="Gene3D" id="1.20.1270.60">
    <property type="entry name" value="Arfaptin homology (AH) domain/BAR domain"/>
    <property type="match status" value="1"/>
</dbReference>
<dbReference type="Proteomes" id="UP001157006">
    <property type="component" value="Chromosome 6"/>
</dbReference>
<protein>
    <recommendedName>
        <fullName evidence="3">BAR domain-containing protein</fullName>
    </recommendedName>
</protein>
<accession>A0AAV1B9L5</accession>
<dbReference type="EMBL" id="OX451741">
    <property type="protein sequence ID" value="CAI8619304.1"/>
    <property type="molecule type" value="Genomic_DNA"/>
</dbReference>
<dbReference type="InterPro" id="IPR004148">
    <property type="entry name" value="BAR_dom"/>
</dbReference>
<dbReference type="GO" id="GO:0046872">
    <property type="term" value="F:metal ion binding"/>
    <property type="evidence" value="ECO:0007669"/>
    <property type="project" value="UniProtKB-KW"/>
</dbReference>
<evidence type="ECO:0000259" key="3">
    <source>
        <dbReference type="Pfam" id="PF16746"/>
    </source>
</evidence>
<dbReference type="InterPro" id="IPR045258">
    <property type="entry name" value="ACAP1/2/3-like"/>
</dbReference>
<evidence type="ECO:0000313" key="5">
    <source>
        <dbReference type="Proteomes" id="UP001157006"/>
    </source>
</evidence>
<dbReference type="SUPFAM" id="SSF103657">
    <property type="entry name" value="BAR/IMD domain-like"/>
    <property type="match status" value="1"/>
</dbReference>